<dbReference type="EMBL" id="UZAE01000207">
    <property type="protein sequence ID" value="VDN96541.1"/>
    <property type="molecule type" value="Genomic_DNA"/>
</dbReference>
<organism evidence="5">
    <name type="scientific">Rodentolepis nana</name>
    <name type="common">Dwarf tapeworm</name>
    <name type="synonym">Hymenolepis nana</name>
    <dbReference type="NCBI Taxonomy" id="102285"/>
    <lineage>
        <taxon>Eukaryota</taxon>
        <taxon>Metazoa</taxon>
        <taxon>Spiralia</taxon>
        <taxon>Lophotrochozoa</taxon>
        <taxon>Platyhelminthes</taxon>
        <taxon>Cestoda</taxon>
        <taxon>Eucestoda</taxon>
        <taxon>Cyclophyllidea</taxon>
        <taxon>Hymenolepididae</taxon>
        <taxon>Rodentolepis</taxon>
    </lineage>
</organism>
<evidence type="ECO:0000313" key="3">
    <source>
        <dbReference type="EMBL" id="VDN96541.1"/>
    </source>
</evidence>
<evidence type="ECO:0000313" key="5">
    <source>
        <dbReference type="WBParaSite" id="HNAJ_0000068201-mRNA-1"/>
    </source>
</evidence>
<keyword evidence="4" id="KW-1185">Reference proteome</keyword>
<reference evidence="3 4" key="2">
    <citation type="submission" date="2018-11" db="EMBL/GenBank/DDBJ databases">
        <authorList>
            <consortium name="Pathogen Informatics"/>
        </authorList>
    </citation>
    <scope>NUCLEOTIDE SEQUENCE [LARGE SCALE GENOMIC DNA]</scope>
</reference>
<gene>
    <name evidence="3" type="ORF">HNAJ_LOCUS682</name>
</gene>
<dbReference type="InterPro" id="IPR036872">
    <property type="entry name" value="CH_dom_sf"/>
</dbReference>
<evidence type="ECO:0000256" key="1">
    <source>
        <dbReference type="SAM" id="MobiDB-lite"/>
    </source>
</evidence>
<sequence>MCAMRNLRKAPPVPSRNSTTSLQLQFNSIKKLPASTQQQSPCSQTIPTLQRYRVTPLDLMRPVKTKAETVLLYTEWANHYLQKAGYDCVITDLQNDLRDGKMLVNLTNAVDIDPKLN</sequence>
<proteinExistence type="predicted"/>
<dbReference type="Proteomes" id="UP000278807">
    <property type="component" value="Unassembled WGS sequence"/>
</dbReference>
<reference evidence="5" key="1">
    <citation type="submission" date="2017-02" db="UniProtKB">
        <authorList>
            <consortium name="WormBaseParasite"/>
        </authorList>
    </citation>
    <scope>IDENTIFICATION</scope>
</reference>
<evidence type="ECO:0000313" key="4">
    <source>
        <dbReference type="Proteomes" id="UP000278807"/>
    </source>
</evidence>
<accession>A0A0R3T1D8</accession>
<dbReference type="SUPFAM" id="SSF47576">
    <property type="entry name" value="Calponin-homology domain, CH-domain"/>
    <property type="match status" value="1"/>
</dbReference>
<dbReference type="STRING" id="102285.A0A0R3T1D8"/>
<dbReference type="WBParaSite" id="HNAJ_0000068201-mRNA-1">
    <property type="protein sequence ID" value="HNAJ_0000068201-mRNA-1"/>
    <property type="gene ID" value="HNAJ_0000068201"/>
</dbReference>
<dbReference type="OrthoDB" id="2161974at2759"/>
<feature type="region of interest" description="Disordered" evidence="1">
    <location>
        <begin position="1"/>
        <end position="20"/>
    </location>
</feature>
<protein>
    <submittedName>
        <fullName evidence="5">Calponin-homology (CH) domain-containing protein</fullName>
    </submittedName>
</protein>
<dbReference type="Pfam" id="PF00307">
    <property type="entry name" value="CH"/>
    <property type="match status" value="1"/>
</dbReference>
<name>A0A0R3T1D8_RODNA</name>
<dbReference type="AlphaFoldDB" id="A0A0R3T1D8"/>
<evidence type="ECO:0000259" key="2">
    <source>
        <dbReference type="Pfam" id="PF00307"/>
    </source>
</evidence>
<dbReference type="InterPro" id="IPR001715">
    <property type="entry name" value="CH_dom"/>
</dbReference>
<dbReference type="Gene3D" id="1.10.418.10">
    <property type="entry name" value="Calponin-like domain"/>
    <property type="match status" value="1"/>
</dbReference>
<feature type="domain" description="Calponin-homology (CH)" evidence="2">
    <location>
        <begin position="73"/>
        <end position="110"/>
    </location>
</feature>